<dbReference type="InterPro" id="IPR000073">
    <property type="entry name" value="AB_hydrolase_1"/>
</dbReference>
<dbReference type="EMBL" id="CP012752">
    <property type="protein sequence ID" value="ALG11502.1"/>
    <property type="molecule type" value="Genomic_DNA"/>
</dbReference>
<dbReference type="Gene3D" id="3.40.50.1820">
    <property type="entry name" value="alpha/beta hydrolase"/>
    <property type="match status" value="1"/>
</dbReference>
<keyword evidence="1" id="KW-0378">Hydrolase</keyword>
<dbReference type="PANTHER" id="PTHR43329">
    <property type="entry name" value="EPOXIDE HYDROLASE"/>
    <property type="match status" value="1"/>
</dbReference>
<dbReference type="InterPro" id="IPR000639">
    <property type="entry name" value="Epox_hydrolase-like"/>
</dbReference>
<accession>A0A0N9HVT2</accession>
<evidence type="ECO:0000259" key="2">
    <source>
        <dbReference type="Pfam" id="PF00561"/>
    </source>
</evidence>
<dbReference type="GO" id="GO:0016787">
    <property type="term" value="F:hydrolase activity"/>
    <property type="evidence" value="ECO:0007669"/>
    <property type="project" value="UniProtKB-KW"/>
</dbReference>
<gene>
    <name evidence="3" type="ORF">AOZ06_35685</name>
</gene>
<evidence type="ECO:0000313" key="3">
    <source>
        <dbReference type="EMBL" id="ALG11502.1"/>
    </source>
</evidence>
<evidence type="ECO:0000256" key="1">
    <source>
        <dbReference type="ARBA" id="ARBA00022801"/>
    </source>
</evidence>
<proteinExistence type="predicted"/>
<dbReference type="Pfam" id="PF00561">
    <property type="entry name" value="Abhydrolase_1"/>
    <property type="match status" value="1"/>
</dbReference>
<dbReference type="PRINTS" id="PR00412">
    <property type="entry name" value="EPOXHYDRLASE"/>
</dbReference>
<sequence>MHHVTANGIDFAYVEHGDGPLALLLHGMAETPRVFRHLMPVLAEAGYRAVAPAMRGYAPTQVPPEGSMKLADLIADANALHDELGGDENAVIIGTDWGAYTTWGAATAAPERWAKVVAAGIPPLRFMRPLDPEMIHKLGHFFFFQMGVADQIVRQDDFAYFDWQWRYWSGTKPGADLASDLEAGKNALREPENLRMALEAYRQNFPIATFGTDRWEAGPLLAELPAQPTLYLHGTEDPSVDAKTLADIVAALPPGSDGVMLDGVGHFPFIESPEEVNELVRAFLAP</sequence>
<protein>
    <recommendedName>
        <fullName evidence="2">AB hydrolase-1 domain-containing protein</fullName>
    </recommendedName>
</protein>
<dbReference type="InterPro" id="IPR029058">
    <property type="entry name" value="AB_hydrolase_fold"/>
</dbReference>
<dbReference type="AlphaFoldDB" id="A0A0N9HVT2"/>
<name>A0A0N9HVT2_9PSEU</name>
<dbReference type="Proteomes" id="UP000063699">
    <property type="component" value="Chromosome"/>
</dbReference>
<dbReference type="KEGG" id="kphy:AOZ06_35685"/>
<dbReference type="OrthoDB" id="2987348at2"/>
<reference evidence="3 4" key="1">
    <citation type="submission" date="2015-07" db="EMBL/GenBank/DDBJ databases">
        <title>Genome sequencing of Kibdelosporangium phytohabitans.</title>
        <authorList>
            <person name="Qin S."/>
            <person name="Xing K."/>
        </authorList>
    </citation>
    <scope>NUCLEOTIDE SEQUENCE [LARGE SCALE GENOMIC DNA]</scope>
    <source>
        <strain evidence="3 4">KLBMP1111</strain>
    </source>
</reference>
<keyword evidence="4" id="KW-1185">Reference proteome</keyword>
<evidence type="ECO:0000313" key="4">
    <source>
        <dbReference type="Proteomes" id="UP000063699"/>
    </source>
</evidence>
<dbReference type="SUPFAM" id="SSF53474">
    <property type="entry name" value="alpha/beta-Hydrolases"/>
    <property type="match status" value="1"/>
</dbReference>
<dbReference type="STRING" id="860235.AOZ06_35685"/>
<dbReference type="RefSeq" id="WP_054293403.1">
    <property type="nucleotide sequence ID" value="NZ_CP012752.1"/>
</dbReference>
<organism evidence="3 4">
    <name type="scientific">Kibdelosporangium phytohabitans</name>
    <dbReference type="NCBI Taxonomy" id="860235"/>
    <lineage>
        <taxon>Bacteria</taxon>
        <taxon>Bacillati</taxon>
        <taxon>Actinomycetota</taxon>
        <taxon>Actinomycetes</taxon>
        <taxon>Pseudonocardiales</taxon>
        <taxon>Pseudonocardiaceae</taxon>
        <taxon>Kibdelosporangium</taxon>
    </lineage>
</organism>
<feature type="domain" description="AB hydrolase-1" evidence="2">
    <location>
        <begin position="23"/>
        <end position="273"/>
    </location>
</feature>